<feature type="domain" description="Myosin-binding" evidence="7">
    <location>
        <begin position="134"/>
        <end position="251"/>
    </location>
</feature>
<evidence type="ECO:0000313" key="8">
    <source>
        <dbReference type="EMBL" id="KAF0696030.1"/>
    </source>
</evidence>
<keyword evidence="10" id="KW-1185">Reference proteome</keyword>
<keyword evidence="4 6" id="KW-0472">Membrane</keyword>
<evidence type="ECO:0000313" key="10">
    <source>
        <dbReference type="Proteomes" id="UP000332933"/>
    </source>
</evidence>
<evidence type="ECO:0000256" key="6">
    <source>
        <dbReference type="SAM" id="Phobius"/>
    </source>
</evidence>
<dbReference type="EMBL" id="CAADRA010005458">
    <property type="protein sequence ID" value="VFT90034.1"/>
    <property type="molecule type" value="Genomic_DNA"/>
</dbReference>
<reference evidence="9 10" key="1">
    <citation type="submission" date="2019-03" db="EMBL/GenBank/DDBJ databases">
        <authorList>
            <person name="Gaulin E."/>
            <person name="Dumas B."/>
        </authorList>
    </citation>
    <scope>NUCLEOTIDE SEQUENCE [LARGE SCALE GENOMIC DNA]</scope>
    <source>
        <strain evidence="9">CBS 568.67</strain>
    </source>
</reference>
<evidence type="ECO:0000256" key="1">
    <source>
        <dbReference type="ARBA" id="ARBA00004308"/>
    </source>
</evidence>
<dbReference type="AlphaFoldDB" id="A0A485KXS9"/>
<name>A0A485KXS9_9STRA</name>
<evidence type="ECO:0000256" key="4">
    <source>
        <dbReference type="ARBA" id="ARBA00023136"/>
    </source>
</evidence>
<feature type="transmembrane region" description="Helical" evidence="6">
    <location>
        <begin position="109"/>
        <end position="127"/>
    </location>
</feature>
<evidence type="ECO:0000259" key="7">
    <source>
        <dbReference type="Pfam" id="PF12632"/>
    </source>
</evidence>
<feature type="region of interest" description="Disordered" evidence="5">
    <location>
        <begin position="17"/>
        <end position="45"/>
    </location>
</feature>
<protein>
    <submittedName>
        <fullName evidence="9">Aste57867_13193 protein</fullName>
    </submittedName>
</protein>
<dbReference type="GO" id="GO:0017022">
    <property type="term" value="F:myosin binding"/>
    <property type="evidence" value="ECO:0007669"/>
    <property type="project" value="InterPro"/>
</dbReference>
<evidence type="ECO:0000256" key="3">
    <source>
        <dbReference type="ARBA" id="ARBA00022989"/>
    </source>
</evidence>
<dbReference type="GO" id="GO:0012505">
    <property type="term" value="C:endomembrane system"/>
    <property type="evidence" value="ECO:0007669"/>
    <property type="project" value="UniProtKB-SubCell"/>
</dbReference>
<keyword evidence="2 6" id="KW-0812">Transmembrane</keyword>
<feature type="region of interest" description="Disordered" evidence="5">
    <location>
        <begin position="423"/>
        <end position="444"/>
    </location>
</feature>
<feature type="transmembrane region" description="Helical" evidence="6">
    <location>
        <begin position="139"/>
        <end position="164"/>
    </location>
</feature>
<dbReference type="InterPro" id="IPR026859">
    <property type="entry name" value="Myosin-bd"/>
</dbReference>
<keyword evidence="3 6" id="KW-1133">Transmembrane helix</keyword>
<evidence type="ECO:0000256" key="2">
    <source>
        <dbReference type="ARBA" id="ARBA00022692"/>
    </source>
</evidence>
<organism evidence="9 10">
    <name type="scientific">Aphanomyces stellatus</name>
    <dbReference type="NCBI Taxonomy" id="120398"/>
    <lineage>
        <taxon>Eukaryota</taxon>
        <taxon>Sar</taxon>
        <taxon>Stramenopiles</taxon>
        <taxon>Oomycota</taxon>
        <taxon>Saprolegniomycetes</taxon>
        <taxon>Saprolegniales</taxon>
        <taxon>Verrucalvaceae</taxon>
        <taxon>Aphanomyces</taxon>
    </lineage>
</organism>
<proteinExistence type="predicted"/>
<reference evidence="8" key="2">
    <citation type="submission" date="2019-06" db="EMBL/GenBank/DDBJ databases">
        <title>Genomics analysis of Aphanomyces spp. identifies a new class of oomycete effector associated with host adaptation.</title>
        <authorList>
            <person name="Gaulin E."/>
        </authorList>
    </citation>
    <scope>NUCLEOTIDE SEQUENCE</scope>
    <source>
        <strain evidence="8">CBS 578.67</strain>
    </source>
</reference>
<accession>A0A485KXS9</accession>
<gene>
    <name evidence="9" type="primary">Aste57867_13193</name>
    <name evidence="8" type="ORF">As57867_013144</name>
    <name evidence="9" type="ORF">ASTE57867_13193</name>
</gene>
<dbReference type="Proteomes" id="UP000332933">
    <property type="component" value="Unassembled WGS sequence"/>
</dbReference>
<evidence type="ECO:0000313" key="9">
    <source>
        <dbReference type="EMBL" id="VFT90034.1"/>
    </source>
</evidence>
<comment type="subcellular location">
    <subcellularLocation>
        <location evidence="1">Endomembrane system</location>
    </subcellularLocation>
</comment>
<dbReference type="Pfam" id="PF12632">
    <property type="entry name" value="Vezatin"/>
    <property type="match status" value="1"/>
</dbReference>
<dbReference type="EMBL" id="VJMH01005437">
    <property type="protein sequence ID" value="KAF0696030.1"/>
    <property type="molecule type" value="Genomic_DNA"/>
</dbReference>
<dbReference type="OrthoDB" id="79703at2759"/>
<evidence type="ECO:0000256" key="5">
    <source>
        <dbReference type="SAM" id="MobiDB-lite"/>
    </source>
</evidence>
<sequence length="569" mass="62505">MYDTRRNAALDAYLASVQDTHEDDLDPTNEEWNSRDEAPSRTPNRPTLLHRVLEISVPLIRRAAPPTSERDEIMRMAWTQTLLDPSFSLLSNSFAEECTPMPRFIWNKLLHVGCSGAVLAVITAAYLGTSSASPWQRTLACLVGAMSLLHILFPIFDILAVHYFRFLFRAQCHHLVHNLQRVHDTKRMLEATCNESLRAVKAAAVAHRGYLLDTTWMPPIGRLEANDVNPTMQCLHLRHVLHALYTQLASTESSSSSFDVPTIADAARAASTPSLLLLALSHQHKAAMEAVARSLDALQDGVDAASVDETMAQVAWWQARLQHALAILKDCHVVTEANASEAKAASPPQDDEDTIAMRQHMHLLRNVLDTASAVLFAAQQDLRGGMDAAALAQAAARTRQLLDDGDRVWTRWQGLLHAGCPTPSTVATHGVEKDNEDDASLQPEDGNMKSRVEATYTQVFAAVSTGQGDAMRERPPDDDVRQTVEVFNHVVHELEDVLARRPLPEERVKGNDAVSLKTTTVVDVPRTVAAFQLPSLVSSELRGALAGHFGGGIVMEESFGSDDEVSDEL</sequence>